<gene>
    <name evidence="4" type="ORF">DXV75_10045</name>
</gene>
<evidence type="ECO:0000313" key="4">
    <source>
        <dbReference type="EMBL" id="RDV25688.1"/>
    </source>
</evidence>
<keyword evidence="1 3" id="KW-0805">Transcription regulation</keyword>
<dbReference type="Proteomes" id="UP000256561">
    <property type="component" value="Unassembled WGS sequence"/>
</dbReference>
<organism evidence="4 5">
    <name type="scientific">Alteromonas aestuariivivens</name>
    <dbReference type="NCBI Taxonomy" id="1938339"/>
    <lineage>
        <taxon>Bacteria</taxon>
        <taxon>Pseudomonadati</taxon>
        <taxon>Pseudomonadota</taxon>
        <taxon>Gammaproteobacteria</taxon>
        <taxon>Alteromonadales</taxon>
        <taxon>Alteromonadaceae</taxon>
        <taxon>Alteromonas/Salinimonas group</taxon>
        <taxon>Alteromonas</taxon>
    </lineage>
</organism>
<dbReference type="OrthoDB" id="5567237at2"/>
<proteinExistence type="inferred from homology"/>
<comment type="similarity">
    <text evidence="3">Belongs to the Rsd/AlgQ family.</text>
</comment>
<name>A0A3D8M7I3_9ALTE</name>
<evidence type="ECO:0000256" key="2">
    <source>
        <dbReference type="ARBA" id="ARBA00023163"/>
    </source>
</evidence>
<evidence type="ECO:0000313" key="5">
    <source>
        <dbReference type="Proteomes" id="UP000256561"/>
    </source>
</evidence>
<dbReference type="NCBIfam" id="NF008723">
    <property type="entry name" value="PRK11718.1"/>
    <property type="match status" value="1"/>
</dbReference>
<keyword evidence="5" id="KW-1185">Reference proteome</keyword>
<dbReference type="Gene3D" id="1.20.120.1370">
    <property type="entry name" value="Regulator of RNA polymerase sigma(70) subunit, domain 4"/>
    <property type="match status" value="1"/>
</dbReference>
<dbReference type="Pfam" id="PF04353">
    <property type="entry name" value="Rsd_AlgQ"/>
    <property type="match status" value="1"/>
</dbReference>
<evidence type="ECO:0000256" key="1">
    <source>
        <dbReference type="ARBA" id="ARBA00023015"/>
    </source>
</evidence>
<sequence length="159" mass="17756">MLNQLEKVKGRWGGKSSTIDNWLQERQDLLIQFCQLAGLGSQASNALPDAGTIDEFCSLLMDYLSAGHFEVYEILVSNDEEGERLKKSVYPLLANTTDKALAFNDKYAEANSAEQASSFDKDLAALGETLEERFELEDELINHMYHSQQETSSPVISVD</sequence>
<dbReference type="RefSeq" id="WP_115593344.1">
    <property type="nucleotide sequence ID" value="NZ_QRHA01000006.1"/>
</dbReference>
<dbReference type="InterPro" id="IPR038309">
    <property type="entry name" value="Rsd/AlgQ_sf"/>
</dbReference>
<dbReference type="AlphaFoldDB" id="A0A3D8M7I3"/>
<comment type="caution">
    <text evidence="4">The sequence shown here is derived from an EMBL/GenBank/DDBJ whole genome shotgun (WGS) entry which is preliminary data.</text>
</comment>
<accession>A0A3D8M7I3</accession>
<dbReference type="EMBL" id="QRHA01000006">
    <property type="protein sequence ID" value="RDV25688.1"/>
    <property type="molecule type" value="Genomic_DNA"/>
</dbReference>
<dbReference type="PIRSF" id="PIRSF016548">
    <property type="entry name" value="Rsd_AlgQ"/>
    <property type="match status" value="1"/>
</dbReference>
<evidence type="ECO:0000256" key="3">
    <source>
        <dbReference type="RuleBase" id="RU004409"/>
    </source>
</evidence>
<reference evidence="5" key="1">
    <citation type="submission" date="2018-08" db="EMBL/GenBank/DDBJ databases">
        <authorList>
            <person name="Zhang J."/>
            <person name="Du Z.-J."/>
        </authorList>
    </citation>
    <scope>NUCLEOTIDE SEQUENCE [LARGE SCALE GENOMIC DNA]</scope>
    <source>
        <strain evidence="5">KCTC 52655</strain>
    </source>
</reference>
<protein>
    <submittedName>
        <fullName evidence="4">Sigma D regulator</fullName>
    </submittedName>
</protein>
<keyword evidence="2 3" id="KW-0804">Transcription</keyword>
<dbReference type="InterPro" id="IPR007448">
    <property type="entry name" value="Sigma70_reg_Rsd_AlgQ"/>
</dbReference>
<dbReference type="GO" id="GO:0006355">
    <property type="term" value="P:regulation of DNA-templated transcription"/>
    <property type="evidence" value="ECO:0007669"/>
    <property type="project" value="InterPro"/>
</dbReference>